<dbReference type="EMBL" id="MN739808">
    <property type="protein sequence ID" value="QHT27041.1"/>
    <property type="molecule type" value="Genomic_DNA"/>
</dbReference>
<name>A0A6C0EEM1_9ZZZZ</name>
<accession>A0A6C0EEM1</accession>
<sequence length="104" mass="12623">MKKVRFDNTISIEYISETVSSNILSNNISYYNLKNTDNSNEYSHKDIYQLLRNENRKKNRIERIYLNSNKKDYECPTSDRINNKKFNFSFSCFESITINIFRYY</sequence>
<reference evidence="1" key="1">
    <citation type="journal article" date="2020" name="Nature">
        <title>Giant virus diversity and host interactions through global metagenomics.</title>
        <authorList>
            <person name="Schulz F."/>
            <person name="Roux S."/>
            <person name="Paez-Espino D."/>
            <person name="Jungbluth S."/>
            <person name="Walsh D.A."/>
            <person name="Denef V.J."/>
            <person name="McMahon K.D."/>
            <person name="Konstantinidis K.T."/>
            <person name="Eloe-Fadrosh E.A."/>
            <person name="Kyrpides N.C."/>
            <person name="Woyke T."/>
        </authorList>
    </citation>
    <scope>NUCLEOTIDE SEQUENCE</scope>
    <source>
        <strain evidence="1">GVMAG-M-3300023179-2</strain>
    </source>
</reference>
<protein>
    <submittedName>
        <fullName evidence="1">Uncharacterized protein</fullName>
    </submittedName>
</protein>
<proteinExistence type="predicted"/>
<organism evidence="1">
    <name type="scientific">viral metagenome</name>
    <dbReference type="NCBI Taxonomy" id="1070528"/>
    <lineage>
        <taxon>unclassified sequences</taxon>
        <taxon>metagenomes</taxon>
        <taxon>organismal metagenomes</taxon>
    </lineage>
</organism>
<dbReference type="AlphaFoldDB" id="A0A6C0EEM1"/>
<evidence type="ECO:0000313" key="1">
    <source>
        <dbReference type="EMBL" id="QHT27041.1"/>
    </source>
</evidence>